<dbReference type="InterPro" id="IPR029044">
    <property type="entry name" value="Nucleotide-diphossugar_trans"/>
</dbReference>
<evidence type="ECO:0000256" key="6">
    <source>
        <dbReference type="ARBA" id="ARBA00022679"/>
    </source>
</evidence>
<evidence type="ECO:0000256" key="7">
    <source>
        <dbReference type="ARBA" id="ARBA00022692"/>
    </source>
</evidence>
<reference evidence="17" key="1">
    <citation type="submission" date="2022-11" db="UniProtKB">
        <authorList>
            <consortium name="WormBaseParasite"/>
        </authorList>
    </citation>
    <scope>IDENTIFICATION</scope>
</reference>
<keyword evidence="7" id="KW-0812">Transmembrane</keyword>
<dbReference type="GO" id="GO:0000139">
    <property type="term" value="C:Golgi membrane"/>
    <property type="evidence" value="ECO:0007669"/>
    <property type="project" value="UniProtKB-SubCell"/>
</dbReference>
<sequence length="841" mass="92922">MQAPKRLLRRFGGLRRVILFGFCLLAVALTLRTLAVSNSRVVTDVSSAVAAPPDAPVAAVSSAVKSEQLKENVAAVPPGAHTLCDVGRTCGEGELSMSVEASLAETALSSACINDLKIFDKEKLAKGLNVIVLDENTRSVQDIKYFDVLGGDREFVGFMSHIPAQRVIVVASYGDIAEKISTESRELLQKFGSKKIFDFRRGNTFVLVGQRGLEGGQATEEVGQLSEKDTEAKSRVARCFRFPLGKIDTSVQLLPARESGNSGNEAPNAGGSVSRRESITYGQELPHCGAKDPCPTGQIAFSFFSGKNKDDNPRICVNGRFVIDRNLNKAGRGLNIVVLNAATNDILRVGHFDTYASDSSTLEIFLEQMIKGEMIAVVSFDEAATRLSSMAKQMFYELGSGLVQNIKFRASWYFIGQKGISGFTPFEELNFPSGNEWAKSIDNKICVPHTLDGRKTVPDPIIRKQNDAKRHFCEKFDGYEEFCDDIRLDDVLVPTPLANKSRENDPIFKAPIMIAAGLSHNALRMCLETVLKQEGLDPKMVLVAYDEIYSEAGALSQLFGFRSIAINATSSYADQLAQSIDHLWVAFPEAEVAIVIEEELLLTSDFLYYMSQLLPVFKQDDSLGTVSAWNNNGFAETSSLPAEVYRVEKGLPGLGFMLKRTVYEKHMRGRMSKCCSRRAWDQWDIADNLAMIVPDLSRVLRRHADALGVVDELVEQLFHRERVYSKDPLTTLRRPDRLRDGPYDDQLTLAINSAAKLTVDQLRPCLDDATKGPPTLENIGAGQGVVVFFHSDDTLAKLCACFHLYYDKYRPTGLYKGVLRFSVKQHPVFLVGSSSKFYVAP</sequence>
<dbReference type="GO" id="GO:0016266">
    <property type="term" value="P:protein O-linked glycosylation via N-acetyl-galactosamine"/>
    <property type="evidence" value="ECO:0007669"/>
    <property type="project" value="TreeGrafter"/>
</dbReference>
<dbReference type="GO" id="GO:0046872">
    <property type="term" value="F:metal ion binding"/>
    <property type="evidence" value="ECO:0007669"/>
    <property type="project" value="UniProtKB-KW"/>
</dbReference>
<evidence type="ECO:0000256" key="14">
    <source>
        <dbReference type="SAM" id="MobiDB-lite"/>
    </source>
</evidence>
<dbReference type="InterPro" id="IPR052463">
    <property type="entry name" value="O-linked_mannose_GnT"/>
</dbReference>
<dbReference type="SUPFAM" id="SSF53448">
    <property type="entry name" value="Nucleotide-diphospho-sugar transferases"/>
    <property type="match status" value="1"/>
</dbReference>
<dbReference type="PANTHER" id="PTHR46396:SF2">
    <property type="entry name" value="ILEI_PANDER DOMAIN-CONTAINING PROTEIN"/>
    <property type="match status" value="1"/>
</dbReference>
<keyword evidence="12" id="KW-0472">Membrane</keyword>
<evidence type="ECO:0000259" key="15">
    <source>
        <dbReference type="Pfam" id="PF15711"/>
    </source>
</evidence>
<evidence type="ECO:0000256" key="2">
    <source>
        <dbReference type="ARBA" id="ARBA00004323"/>
    </source>
</evidence>
<feature type="domain" description="ILEI/PANDER" evidence="15">
    <location>
        <begin position="332"/>
        <end position="419"/>
    </location>
</feature>
<name>A0A914WW93_9BILA</name>
<evidence type="ECO:0000256" key="3">
    <source>
        <dbReference type="ARBA" id="ARBA00004922"/>
    </source>
</evidence>
<dbReference type="Pfam" id="PF15711">
    <property type="entry name" value="ILEI"/>
    <property type="match status" value="2"/>
</dbReference>
<dbReference type="PANTHER" id="PTHR46396">
    <property type="entry name" value="PROTEIN O-LINKED-MANNOSE BETA-1,2-N-ACETYLGLUCOSAMINYLTRANSFERASE 1"/>
    <property type="match status" value="1"/>
</dbReference>
<keyword evidence="5" id="KW-0328">Glycosyltransferase</keyword>
<evidence type="ECO:0000256" key="4">
    <source>
        <dbReference type="ARBA" id="ARBA00006492"/>
    </source>
</evidence>
<dbReference type="WBParaSite" id="PSAMB.scaffold548size47512.g6760.t1">
    <property type="protein sequence ID" value="PSAMB.scaffold548size47512.g6760.t1"/>
    <property type="gene ID" value="PSAMB.scaffold548size47512.g6760"/>
</dbReference>
<proteinExistence type="inferred from homology"/>
<keyword evidence="6" id="KW-0808">Transferase</keyword>
<comment type="pathway">
    <text evidence="3">Protein modification; protein glycosylation.</text>
</comment>
<dbReference type="GO" id="GO:0047223">
    <property type="term" value="F:beta-1,3-galactosyl-O-glycosyl-glycoprotein beta-1,3-N-acetylglucosaminyltransferase activity"/>
    <property type="evidence" value="ECO:0007669"/>
    <property type="project" value="TreeGrafter"/>
</dbReference>
<keyword evidence="9" id="KW-0735">Signal-anchor</keyword>
<dbReference type="Pfam" id="PF03071">
    <property type="entry name" value="GNT-I"/>
    <property type="match status" value="1"/>
</dbReference>
<dbReference type="Proteomes" id="UP000887566">
    <property type="component" value="Unplaced"/>
</dbReference>
<keyword evidence="13" id="KW-0464">Manganese</keyword>
<comment type="subcellular location">
    <subcellularLocation>
        <location evidence="2">Golgi apparatus membrane</location>
        <topology evidence="2">Single-pass type II membrane protein</topology>
    </subcellularLocation>
</comment>
<dbReference type="InterPro" id="IPR004139">
    <property type="entry name" value="Glyco_trans_13"/>
</dbReference>
<keyword evidence="8" id="KW-0479">Metal-binding</keyword>
<keyword evidence="10" id="KW-1133">Transmembrane helix</keyword>
<organism evidence="16 17">
    <name type="scientific">Plectus sambesii</name>
    <dbReference type="NCBI Taxonomy" id="2011161"/>
    <lineage>
        <taxon>Eukaryota</taxon>
        <taxon>Metazoa</taxon>
        <taxon>Ecdysozoa</taxon>
        <taxon>Nematoda</taxon>
        <taxon>Chromadorea</taxon>
        <taxon>Plectida</taxon>
        <taxon>Plectina</taxon>
        <taxon>Plectoidea</taxon>
        <taxon>Plectidae</taxon>
        <taxon>Plectus</taxon>
    </lineage>
</organism>
<evidence type="ECO:0000256" key="9">
    <source>
        <dbReference type="ARBA" id="ARBA00022968"/>
    </source>
</evidence>
<evidence type="ECO:0000256" key="13">
    <source>
        <dbReference type="ARBA" id="ARBA00023211"/>
    </source>
</evidence>
<accession>A0A914WW93</accession>
<dbReference type="InterPro" id="IPR039477">
    <property type="entry name" value="ILEI/PANDER_dom"/>
</dbReference>
<feature type="region of interest" description="Disordered" evidence="14">
    <location>
        <begin position="255"/>
        <end position="274"/>
    </location>
</feature>
<evidence type="ECO:0000256" key="8">
    <source>
        <dbReference type="ARBA" id="ARBA00022723"/>
    </source>
</evidence>
<protein>
    <submittedName>
        <fullName evidence="17">ILEI/PANDER domain-containing protein</fullName>
    </submittedName>
</protein>
<evidence type="ECO:0000256" key="10">
    <source>
        <dbReference type="ARBA" id="ARBA00022989"/>
    </source>
</evidence>
<evidence type="ECO:0000256" key="5">
    <source>
        <dbReference type="ARBA" id="ARBA00022676"/>
    </source>
</evidence>
<keyword evidence="11" id="KW-0333">Golgi apparatus</keyword>
<keyword evidence="16" id="KW-1185">Reference proteome</keyword>
<dbReference type="Gene3D" id="3.90.550.10">
    <property type="entry name" value="Spore Coat Polysaccharide Biosynthesis Protein SpsA, Chain A"/>
    <property type="match status" value="1"/>
</dbReference>
<evidence type="ECO:0000256" key="12">
    <source>
        <dbReference type="ARBA" id="ARBA00023136"/>
    </source>
</evidence>
<comment type="cofactor">
    <cofactor evidence="1">
        <name>Mn(2+)</name>
        <dbReference type="ChEBI" id="CHEBI:29035"/>
    </cofactor>
</comment>
<feature type="domain" description="ILEI/PANDER" evidence="15">
    <location>
        <begin position="127"/>
        <end position="212"/>
    </location>
</feature>
<dbReference type="PROSITE" id="PS52031">
    <property type="entry name" value="GG_LECTIN"/>
    <property type="match status" value="2"/>
</dbReference>
<comment type="similarity">
    <text evidence="4">Belongs to the glycosyltransferase 13 family.</text>
</comment>
<evidence type="ECO:0000313" key="16">
    <source>
        <dbReference type="Proteomes" id="UP000887566"/>
    </source>
</evidence>
<dbReference type="AlphaFoldDB" id="A0A914WW93"/>
<evidence type="ECO:0000256" key="1">
    <source>
        <dbReference type="ARBA" id="ARBA00001936"/>
    </source>
</evidence>
<evidence type="ECO:0000256" key="11">
    <source>
        <dbReference type="ARBA" id="ARBA00023034"/>
    </source>
</evidence>
<evidence type="ECO:0000313" key="17">
    <source>
        <dbReference type="WBParaSite" id="PSAMB.scaffold548size47512.g6760.t1"/>
    </source>
</evidence>